<feature type="transmembrane region" description="Helical" evidence="9">
    <location>
        <begin position="413"/>
        <end position="430"/>
    </location>
</feature>
<feature type="transmembrane region" description="Helical" evidence="9">
    <location>
        <begin position="293"/>
        <end position="311"/>
    </location>
</feature>
<feature type="transmembrane region" description="Helical" evidence="9">
    <location>
        <begin position="437"/>
        <end position="459"/>
    </location>
</feature>
<proteinExistence type="predicted"/>
<dbReference type="PANTHER" id="PTHR48021:SF89">
    <property type="entry name" value="FI02132P-RELATED"/>
    <property type="match status" value="1"/>
</dbReference>
<evidence type="ECO:0000256" key="2">
    <source>
        <dbReference type="ARBA" id="ARBA00022448"/>
    </source>
</evidence>
<evidence type="ECO:0000259" key="10">
    <source>
        <dbReference type="PROSITE" id="PS50850"/>
    </source>
</evidence>
<dbReference type="InterPro" id="IPR036259">
    <property type="entry name" value="MFS_trans_sf"/>
</dbReference>
<dbReference type="InterPro" id="IPR050549">
    <property type="entry name" value="MFS_Trehalose_Transporter"/>
</dbReference>
<evidence type="ECO:0000256" key="8">
    <source>
        <dbReference type="SAM" id="MobiDB-lite"/>
    </source>
</evidence>
<evidence type="ECO:0000256" key="7">
    <source>
        <dbReference type="ARBA" id="ARBA00023136"/>
    </source>
</evidence>
<feature type="transmembrane region" description="Helical" evidence="9">
    <location>
        <begin position="233"/>
        <end position="255"/>
    </location>
</feature>
<dbReference type="EMBL" id="JARKIK010000015">
    <property type="protein sequence ID" value="KAK8747429.1"/>
    <property type="molecule type" value="Genomic_DNA"/>
</dbReference>
<feature type="transmembrane region" description="Helical" evidence="9">
    <location>
        <begin position="531"/>
        <end position="550"/>
    </location>
</feature>
<feature type="transmembrane region" description="Helical" evidence="9">
    <location>
        <begin position="368"/>
        <end position="393"/>
    </location>
</feature>
<organism evidence="11 12">
    <name type="scientific">Cherax quadricarinatus</name>
    <name type="common">Australian red claw crayfish</name>
    <dbReference type="NCBI Taxonomy" id="27406"/>
    <lineage>
        <taxon>Eukaryota</taxon>
        <taxon>Metazoa</taxon>
        <taxon>Ecdysozoa</taxon>
        <taxon>Arthropoda</taxon>
        <taxon>Crustacea</taxon>
        <taxon>Multicrustacea</taxon>
        <taxon>Malacostraca</taxon>
        <taxon>Eumalacostraca</taxon>
        <taxon>Eucarida</taxon>
        <taxon>Decapoda</taxon>
        <taxon>Pleocyemata</taxon>
        <taxon>Astacidea</taxon>
        <taxon>Parastacoidea</taxon>
        <taxon>Parastacidae</taxon>
        <taxon>Cherax</taxon>
    </lineage>
</organism>
<accession>A0AAW0Y3T3</accession>
<dbReference type="PANTHER" id="PTHR48021">
    <property type="match status" value="1"/>
</dbReference>
<name>A0AAW0Y3T3_CHEQU</name>
<keyword evidence="7 9" id="KW-0472">Membrane</keyword>
<feature type="compositionally biased region" description="Acidic residues" evidence="8">
    <location>
        <begin position="54"/>
        <end position="63"/>
    </location>
</feature>
<keyword evidence="3" id="KW-1003">Cell membrane</keyword>
<keyword evidence="6 9" id="KW-1133">Transmembrane helix</keyword>
<dbReference type="Proteomes" id="UP001445076">
    <property type="component" value="Unassembled WGS sequence"/>
</dbReference>
<dbReference type="AlphaFoldDB" id="A0AAW0Y3T3"/>
<dbReference type="GO" id="GO:0005886">
    <property type="term" value="C:plasma membrane"/>
    <property type="evidence" value="ECO:0007669"/>
    <property type="project" value="UniProtKB-SubCell"/>
</dbReference>
<dbReference type="InterPro" id="IPR005828">
    <property type="entry name" value="MFS_sugar_transport-like"/>
</dbReference>
<feature type="transmembrane region" description="Helical" evidence="9">
    <location>
        <begin position="180"/>
        <end position="201"/>
    </location>
</feature>
<evidence type="ECO:0000256" key="1">
    <source>
        <dbReference type="ARBA" id="ARBA00004651"/>
    </source>
</evidence>
<dbReference type="SUPFAM" id="SSF103473">
    <property type="entry name" value="MFS general substrate transporter"/>
    <property type="match status" value="1"/>
</dbReference>
<reference evidence="11 12" key="1">
    <citation type="journal article" date="2024" name="BMC Genomics">
        <title>Genome assembly of redclaw crayfish (Cherax quadricarinatus) provides insights into its immune adaptation and hypoxia tolerance.</title>
        <authorList>
            <person name="Liu Z."/>
            <person name="Zheng J."/>
            <person name="Li H."/>
            <person name="Fang K."/>
            <person name="Wang S."/>
            <person name="He J."/>
            <person name="Zhou D."/>
            <person name="Weng S."/>
            <person name="Chi M."/>
            <person name="Gu Z."/>
            <person name="He J."/>
            <person name="Li F."/>
            <person name="Wang M."/>
        </authorList>
    </citation>
    <scope>NUCLEOTIDE SEQUENCE [LARGE SCALE GENOMIC DNA]</scope>
    <source>
        <strain evidence="11">ZL_2023a</strain>
    </source>
</reference>
<feature type="transmembrane region" description="Helical" evidence="9">
    <location>
        <begin position="208"/>
        <end position="227"/>
    </location>
</feature>
<evidence type="ECO:0000256" key="6">
    <source>
        <dbReference type="ARBA" id="ARBA00022989"/>
    </source>
</evidence>
<feature type="transmembrane region" description="Helical" evidence="9">
    <location>
        <begin position="562"/>
        <end position="581"/>
    </location>
</feature>
<evidence type="ECO:0000256" key="5">
    <source>
        <dbReference type="ARBA" id="ARBA00022692"/>
    </source>
</evidence>
<feature type="domain" description="Major facilitator superfamily (MFS) profile" evidence="10">
    <location>
        <begin position="130"/>
        <end position="585"/>
    </location>
</feature>
<keyword evidence="12" id="KW-1185">Reference proteome</keyword>
<dbReference type="Pfam" id="PF00083">
    <property type="entry name" value="Sugar_tr"/>
    <property type="match status" value="1"/>
</dbReference>
<dbReference type="GO" id="GO:0022857">
    <property type="term" value="F:transmembrane transporter activity"/>
    <property type="evidence" value="ECO:0007669"/>
    <property type="project" value="InterPro"/>
</dbReference>
<protein>
    <recommendedName>
        <fullName evidence="10">Major facilitator superfamily (MFS) profile domain-containing protein</fullName>
    </recommendedName>
</protein>
<feature type="compositionally biased region" description="Acidic residues" evidence="8">
    <location>
        <begin position="73"/>
        <end position="84"/>
    </location>
</feature>
<dbReference type="PROSITE" id="PS00217">
    <property type="entry name" value="SUGAR_TRANSPORT_2"/>
    <property type="match status" value="1"/>
</dbReference>
<evidence type="ECO:0000313" key="12">
    <source>
        <dbReference type="Proteomes" id="UP001445076"/>
    </source>
</evidence>
<feature type="transmembrane region" description="Helical" evidence="9">
    <location>
        <begin position="132"/>
        <end position="151"/>
    </location>
</feature>
<feature type="region of interest" description="Disordered" evidence="8">
    <location>
        <begin position="53"/>
        <end position="87"/>
    </location>
</feature>
<dbReference type="Gene3D" id="1.20.1250.20">
    <property type="entry name" value="MFS general substrate transporter like domains"/>
    <property type="match status" value="1"/>
</dbReference>
<keyword evidence="4" id="KW-0762">Sugar transport</keyword>
<keyword evidence="2" id="KW-0813">Transport</keyword>
<evidence type="ECO:0000313" key="11">
    <source>
        <dbReference type="EMBL" id="KAK8747429.1"/>
    </source>
</evidence>
<feature type="non-terminal residue" evidence="11">
    <location>
        <position position="1"/>
    </location>
</feature>
<feature type="transmembrane region" description="Helical" evidence="9">
    <location>
        <begin position="267"/>
        <end position="287"/>
    </location>
</feature>
<dbReference type="PROSITE" id="PS50850">
    <property type="entry name" value="MFS"/>
    <property type="match status" value="1"/>
</dbReference>
<comment type="caution">
    <text evidence="11">The sequence shown here is derived from an EMBL/GenBank/DDBJ whole genome shotgun (WGS) entry which is preliminary data.</text>
</comment>
<comment type="subcellular location">
    <subcellularLocation>
        <location evidence="1">Cell membrane</location>
        <topology evidence="1">Multi-pass membrane protein</topology>
    </subcellularLocation>
</comment>
<sequence length="590" mass="63710">AGKRVAASASSVKLGLPWRSILGSPGYTARKQVMMEPGDGAVVEPGDLAVVEPGDGEVMEPSDGEVMKPSDGEVMEPGDGEVMEPSDREMMEPGDGEVMESGDGATLALTGGEGARPLEHSGDRRRRLGMQVMMTLGASLGHLALAVVASWPNPAVLDLHLHNTTIYNTPLVLTTWQTDMLGSIVSVGNMPGTWLWGWLAVTIGRKKAMMLLLLPYTLAWLLLALAVNPVMMLAARVVHGICVGATFVSASTYIIELPDTAIRGAVATVPNFALSLGYILTTSLGLLLRWYEIAFVGLAIIVSHTTVMVFLPESPSFLAINGQKRKAKKILRKLRGPSANVDEEVQNLCDENKDKANDPFIKVLQDPYILKSLGIVLTLFFVQNFCGLMVFYVNMTRIFLEAGSTLSEHVASILVFIVQAAGTVLACIYLDRFGRRVCLVSSLVVMTLCLLVMGVYHHYKDAAEISVFSATRNTTSLTEDTIENWSTTKMAFSWVPLACLMLYMFTSSCGAGPVPALLNAEYFPTAVRAQLSGLCMVLGSVINFAALQLFTPMQVTLTIAGLYWFYAGVSVFGIVFTLTCVRETKGRAVA</sequence>
<feature type="transmembrane region" description="Helical" evidence="9">
    <location>
        <begin position="494"/>
        <end position="519"/>
    </location>
</feature>
<dbReference type="InterPro" id="IPR020846">
    <property type="entry name" value="MFS_dom"/>
</dbReference>
<dbReference type="InterPro" id="IPR005829">
    <property type="entry name" value="Sugar_transporter_CS"/>
</dbReference>
<dbReference type="FunFam" id="1.20.1250.20:FF:000218">
    <property type="entry name" value="facilitated trehalose transporter Tret1"/>
    <property type="match status" value="1"/>
</dbReference>
<keyword evidence="5 9" id="KW-0812">Transmembrane</keyword>
<evidence type="ECO:0000256" key="3">
    <source>
        <dbReference type="ARBA" id="ARBA00022475"/>
    </source>
</evidence>
<evidence type="ECO:0000256" key="4">
    <source>
        <dbReference type="ARBA" id="ARBA00022597"/>
    </source>
</evidence>
<evidence type="ECO:0000256" key="9">
    <source>
        <dbReference type="SAM" id="Phobius"/>
    </source>
</evidence>
<gene>
    <name evidence="11" type="ORF">OTU49_016809</name>
</gene>